<protein>
    <submittedName>
        <fullName evidence="1">Sarcosine oxidase subunit delta</fullName>
    </submittedName>
</protein>
<dbReference type="GO" id="GO:0046653">
    <property type="term" value="P:tetrahydrofolate metabolic process"/>
    <property type="evidence" value="ECO:0007669"/>
    <property type="project" value="InterPro"/>
</dbReference>
<evidence type="ECO:0000313" key="2">
    <source>
        <dbReference type="Proteomes" id="UP000027186"/>
    </source>
</evidence>
<dbReference type="GO" id="GO:0008115">
    <property type="term" value="F:sarcosine oxidase activity"/>
    <property type="evidence" value="ECO:0007669"/>
    <property type="project" value="InterPro"/>
</dbReference>
<gene>
    <name evidence="1" type="ORF">ABAZ39_29480</name>
</gene>
<dbReference type="Gene3D" id="3.30.2270.10">
    <property type="entry name" value="Folate-binding superfamily"/>
    <property type="match status" value="1"/>
</dbReference>
<accession>A0A060DYX7</accession>
<evidence type="ECO:0000313" key="1">
    <source>
        <dbReference type="EMBL" id="AIB15989.1"/>
    </source>
</evidence>
<dbReference type="EMBL" id="CP007796">
    <property type="protein sequence ID" value="AIB15989.1"/>
    <property type="molecule type" value="Genomic_DNA"/>
</dbReference>
<sequence>MLLIPCPHCGPREEREFRCGGESHVARPAFAEAPDDHAFADYLYVRSNPRGVVAERWHHLYGCRRWFNLLRNTVTHEITAVYSMGAPRPEPAP</sequence>
<dbReference type="RefSeq" id="WP_040137664.1">
    <property type="nucleotide sequence ID" value="NZ_CP007796.1"/>
</dbReference>
<reference evidence="1 2" key="1">
    <citation type="journal article" date="2014" name="Genome Announc.">
        <title>Complete Genome Sequence of the Model Rhizosphere Strain Azospirillum brasilense Az39, Successfully Applied in Agriculture.</title>
        <authorList>
            <person name="Rivera D."/>
            <person name="Revale S."/>
            <person name="Molina R."/>
            <person name="Gualpa J."/>
            <person name="Puente M."/>
            <person name="Maroniche G."/>
            <person name="Paris G."/>
            <person name="Baker D."/>
            <person name="Clavijo B."/>
            <person name="McLay K."/>
            <person name="Spaepen S."/>
            <person name="Perticari A."/>
            <person name="Vazquez M."/>
            <person name="Wisniewski-Dye F."/>
            <person name="Watkins C."/>
            <person name="Martinez-Abarca F."/>
            <person name="Vanderleyden J."/>
            <person name="Cassan F."/>
        </authorList>
    </citation>
    <scope>NUCLEOTIDE SEQUENCE [LARGE SCALE GENOMIC DNA]</scope>
    <source>
        <strain evidence="1 2">Az39</strain>
        <plasmid evidence="1">AbAZ39_p3</plasmid>
    </source>
</reference>
<dbReference type="Pfam" id="PF04267">
    <property type="entry name" value="SoxD"/>
    <property type="match status" value="1"/>
</dbReference>
<dbReference type="InterPro" id="IPR038561">
    <property type="entry name" value="SoxD_sf"/>
</dbReference>
<proteinExistence type="predicted"/>
<dbReference type="AlphaFoldDB" id="A0A060DYX7"/>
<dbReference type="KEGG" id="abq:ABAZ39_29480"/>
<keyword evidence="1" id="KW-0614">Plasmid</keyword>
<dbReference type="Proteomes" id="UP000027186">
    <property type="component" value="Plasmid AbAZ39_p3"/>
</dbReference>
<name>A0A060DYX7_9PROT</name>
<organism evidence="1 2">
    <name type="scientific">Azospirillum argentinense</name>
    <dbReference type="NCBI Taxonomy" id="2970906"/>
    <lineage>
        <taxon>Bacteria</taxon>
        <taxon>Pseudomonadati</taxon>
        <taxon>Pseudomonadota</taxon>
        <taxon>Alphaproteobacteria</taxon>
        <taxon>Rhodospirillales</taxon>
        <taxon>Azospirillaceae</taxon>
        <taxon>Azospirillum</taxon>
    </lineage>
</organism>
<dbReference type="InterPro" id="IPR006279">
    <property type="entry name" value="SoxD"/>
</dbReference>
<geneLocation type="plasmid" evidence="1 2">
    <name>AbAZ39_p3</name>
</geneLocation>